<evidence type="ECO:0000313" key="9">
    <source>
        <dbReference type="Proteomes" id="UP000501240"/>
    </source>
</evidence>
<keyword evidence="4" id="KW-0788">Thiol protease</keyword>
<accession>A0A7D3W0F2</accession>
<feature type="region of interest" description="Disordered" evidence="5">
    <location>
        <begin position="1"/>
        <end position="145"/>
    </location>
</feature>
<feature type="region of interest" description="Disordered" evidence="5">
    <location>
        <begin position="346"/>
        <end position="412"/>
    </location>
</feature>
<dbReference type="Gene3D" id="3.90.1720.10">
    <property type="entry name" value="endopeptidase domain like (from Nostoc punctiforme)"/>
    <property type="match status" value="1"/>
</dbReference>
<dbReference type="PROSITE" id="PS51935">
    <property type="entry name" value="NLPC_P60"/>
    <property type="match status" value="1"/>
</dbReference>
<comment type="similarity">
    <text evidence="1">Belongs to the peptidase C40 family.</text>
</comment>
<feature type="region of interest" description="Disordered" evidence="5">
    <location>
        <begin position="650"/>
        <end position="670"/>
    </location>
</feature>
<name>A0A7D3W0F2_ACTVE</name>
<keyword evidence="2" id="KW-0645">Protease</keyword>
<keyword evidence="6" id="KW-1133">Transmembrane helix</keyword>
<evidence type="ECO:0000256" key="5">
    <source>
        <dbReference type="SAM" id="MobiDB-lite"/>
    </source>
</evidence>
<feature type="compositionally biased region" description="Low complexity" evidence="5">
    <location>
        <begin position="117"/>
        <end position="128"/>
    </location>
</feature>
<dbReference type="InterPro" id="IPR038765">
    <property type="entry name" value="Papain-like_cys_pep_sf"/>
</dbReference>
<keyword evidence="6" id="KW-0812">Transmembrane</keyword>
<evidence type="ECO:0000259" key="7">
    <source>
        <dbReference type="PROSITE" id="PS51935"/>
    </source>
</evidence>
<proteinExistence type="inferred from homology"/>
<dbReference type="Pfam" id="PF00877">
    <property type="entry name" value="NLPC_P60"/>
    <property type="match status" value="1"/>
</dbReference>
<evidence type="ECO:0000256" key="3">
    <source>
        <dbReference type="ARBA" id="ARBA00022801"/>
    </source>
</evidence>
<feature type="compositionally biased region" description="Gly residues" evidence="5">
    <location>
        <begin position="363"/>
        <end position="388"/>
    </location>
</feature>
<dbReference type="InterPro" id="IPR000064">
    <property type="entry name" value="NLP_P60_dom"/>
</dbReference>
<gene>
    <name evidence="8" type="ORF">ACTIVE_4995</name>
</gene>
<dbReference type="PANTHER" id="PTHR47359">
    <property type="entry name" value="PEPTIDOGLYCAN DL-ENDOPEPTIDASE CWLO"/>
    <property type="match status" value="1"/>
</dbReference>
<protein>
    <recommendedName>
        <fullName evidence="7">NlpC/P60 domain-containing protein</fullName>
    </recommendedName>
</protein>
<dbReference type="InterPro" id="IPR051794">
    <property type="entry name" value="PG_Endopeptidase_C40"/>
</dbReference>
<keyword evidence="6" id="KW-0472">Membrane</keyword>
<keyword evidence="3" id="KW-0378">Hydrolase</keyword>
<evidence type="ECO:0000256" key="2">
    <source>
        <dbReference type="ARBA" id="ARBA00022670"/>
    </source>
</evidence>
<dbReference type="GO" id="GO:0008234">
    <property type="term" value="F:cysteine-type peptidase activity"/>
    <property type="evidence" value="ECO:0007669"/>
    <property type="project" value="UniProtKB-KW"/>
</dbReference>
<dbReference type="GO" id="GO:0006508">
    <property type="term" value="P:proteolysis"/>
    <property type="evidence" value="ECO:0007669"/>
    <property type="project" value="UniProtKB-KW"/>
</dbReference>
<reference evidence="8 9" key="1">
    <citation type="submission" date="2020-05" db="EMBL/GenBank/DDBJ databases">
        <title>Actinomadura verrucosospora NRRL-B18236 (PFL_A860) Genome sequencing and assembly.</title>
        <authorList>
            <person name="Samborskyy M."/>
        </authorList>
    </citation>
    <scope>NUCLEOTIDE SEQUENCE [LARGE SCALE GENOMIC DNA]</scope>
    <source>
        <strain evidence="8 9">NRRL:B18236</strain>
    </source>
</reference>
<evidence type="ECO:0000256" key="1">
    <source>
        <dbReference type="ARBA" id="ARBA00007074"/>
    </source>
</evidence>
<dbReference type="Proteomes" id="UP000501240">
    <property type="component" value="Chromosome"/>
</dbReference>
<dbReference type="AlphaFoldDB" id="A0A7D3W0F2"/>
<organism evidence="8 9">
    <name type="scientific">Actinomadura verrucosospora</name>
    <dbReference type="NCBI Taxonomy" id="46165"/>
    <lineage>
        <taxon>Bacteria</taxon>
        <taxon>Bacillati</taxon>
        <taxon>Actinomycetota</taxon>
        <taxon>Actinomycetes</taxon>
        <taxon>Streptosporangiales</taxon>
        <taxon>Thermomonosporaceae</taxon>
        <taxon>Actinomadura</taxon>
    </lineage>
</organism>
<evidence type="ECO:0000256" key="4">
    <source>
        <dbReference type="ARBA" id="ARBA00022807"/>
    </source>
</evidence>
<feature type="transmembrane region" description="Helical" evidence="6">
    <location>
        <begin position="254"/>
        <end position="279"/>
    </location>
</feature>
<dbReference type="PANTHER" id="PTHR47359:SF3">
    <property type="entry name" value="NLP_P60 DOMAIN-CONTAINING PROTEIN-RELATED"/>
    <property type="match status" value="1"/>
</dbReference>
<dbReference type="Gene3D" id="1.10.530.10">
    <property type="match status" value="1"/>
</dbReference>
<sequence length="1229" mass="128309">MDEPDGSGGPPPSTDDPAAGVPEVLPAAEVDPHVQAAAYAPENSTDLLARHSGPSTHHGGPGQTDVTYGSGPHTGSVRWPGAANPLTGQRALGDAATPAGDEGAKDGGVTGKPGVRAPQAPAPGSSGPVLKKPGQGTAGDPSSLTGALMQRGMEMGLRKAGEGADTALRVYANRYAPGLYDRVKGSGLGGQGLDKLQGSRLGKVLPAAFWDGFRGAQAKRATSEKKGAKDGGNGEEDPSAQSDDSHSRRRKIKLLLAVTLPVLVPGVAILLFLSLLLGVSATDDKHTQPPDDSDAKVAEYFPGGWQKVLKDAARDAEASGTPDYATVPWTVLAGIVAAQTEFARYSPYDNDDRDPGRKSAGLPLGGDGGDGGGDAVVVGDTGGAGPGPISGVKGSGSTATVGHGHPGPPPGDLSHQLGWFMYSLRMHESNGDYTIGNSEGACGAYQYINSTWDNYGGYPTACKAPPSVQDRKAVHDVLKKWNVYHTWQQVAAAHFYPSWARSPEKWSQCPAACHVNPPVWDYIDDIMKRMKEAAKQHPQRGGGAAEPASFRTGAGTASGTPAISGAAAISGGGGTSGGGAASGALGPGTYADGCSVANPSPRIGGEGKQGSGPYLLTPAAAGQMVMVGLDPQNPCDSSSFVARQLAEAAKKVHDEPDAPEWKPDGARKDQENARKYWSKVIEASGIFVDRTADPDAPCAVPPPDDPDKPWSTSFKIISIWRCETTRMPELYLVTGAKYDDENRVRFTVESDRTAATETLVNEALSVSYGASKWKTDKCENVKGGRQGVFPMTKKEAKAAGVKDRCDVDANIAGAARLVLSVEKVKPEKRPHDRGPFQPMAGGWPKLSIAVGTDLTLFSLVGPGQEFAPKDSCTKVMSSFLTAIAPHATAFGKLTAPPKSDKVFSEWEPKLEKAEKAGRITDPGNDPACQPGTWSPGFSAALAQLAAGLADGSAYTSELEGLGNYYQGREDALRPTAPVPGQDTLVVPRLALRPLKDIGAPIAPDATEAWSRLGTSDGVTIPLSQLAVEYAWFFGGVISPFDSAGRRIGSLADGSTGGGEPGTVQVSVGPDGCPTSAPGKNLRNGAEKIGIHKLCADSVARARTPQAAKAIKWALTHLGWTYSQARRNADGYADCSSFVSRAYRDSGAIPNLYPKGAPPTTYTLVSARWAQRIRLSQAQPGDLVEPHPGHVAMQLADGYIVHNNRTGDVSHVERGYSKAFWVGWVDPKRA</sequence>
<feature type="region of interest" description="Disordered" evidence="5">
    <location>
        <begin position="219"/>
        <end position="246"/>
    </location>
</feature>
<evidence type="ECO:0000313" key="8">
    <source>
        <dbReference type="EMBL" id="QKG23352.1"/>
    </source>
</evidence>
<dbReference type="InterPro" id="IPR023346">
    <property type="entry name" value="Lysozyme-like_dom_sf"/>
</dbReference>
<evidence type="ECO:0000256" key="6">
    <source>
        <dbReference type="SAM" id="Phobius"/>
    </source>
</evidence>
<dbReference type="SUPFAM" id="SSF53955">
    <property type="entry name" value="Lysozyme-like"/>
    <property type="match status" value="1"/>
</dbReference>
<feature type="region of interest" description="Disordered" evidence="5">
    <location>
        <begin position="532"/>
        <end position="557"/>
    </location>
</feature>
<keyword evidence="9" id="KW-1185">Reference proteome</keyword>
<feature type="domain" description="NlpC/P60" evidence="7">
    <location>
        <begin position="1103"/>
        <end position="1229"/>
    </location>
</feature>
<dbReference type="EMBL" id="CP053892">
    <property type="protein sequence ID" value="QKG23352.1"/>
    <property type="molecule type" value="Genomic_DNA"/>
</dbReference>
<dbReference type="SUPFAM" id="SSF54001">
    <property type="entry name" value="Cysteine proteinases"/>
    <property type="match status" value="1"/>
</dbReference>